<accession>C0FWY8</accession>
<evidence type="ECO:0000313" key="2">
    <source>
        <dbReference type="Proteomes" id="UP000003561"/>
    </source>
</evidence>
<comment type="caution">
    <text evidence="1">The sequence shown here is derived from an EMBL/GenBank/DDBJ whole genome shotgun (WGS) entry which is preliminary data.</text>
</comment>
<organism evidence="1 2">
    <name type="scientific">Roseburia inulinivorans DSM 16841</name>
    <dbReference type="NCBI Taxonomy" id="622312"/>
    <lineage>
        <taxon>Bacteria</taxon>
        <taxon>Bacillati</taxon>
        <taxon>Bacillota</taxon>
        <taxon>Clostridia</taxon>
        <taxon>Lachnospirales</taxon>
        <taxon>Lachnospiraceae</taxon>
        <taxon>Roseburia</taxon>
    </lineage>
</organism>
<dbReference type="EMBL" id="ACFY01000139">
    <property type="protein sequence ID" value="EEG92947.1"/>
    <property type="molecule type" value="Genomic_DNA"/>
</dbReference>
<dbReference type="GeneID" id="75161902"/>
<reference evidence="1 2" key="2">
    <citation type="submission" date="2009-03" db="EMBL/GenBank/DDBJ databases">
        <title>Draft genome sequence of Roseburia inulinivorans (DSM 16841).</title>
        <authorList>
            <person name="Sudarsanam P."/>
            <person name="Ley R."/>
            <person name="Guruge J."/>
            <person name="Turnbaugh P.J."/>
            <person name="Mahowald M."/>
            <person name="Liep D."/>
            <person name="Gordon J."/>
        </authorList>
    </citation>
    <scope>NUCLEOTIDE SEQUENCE [LARGE SCALE GENOMIC DNA]</scope>
    <source>
        <strain evidence="1 2">DSM 16841</strain>
    </source>
</reference>
<sequence>MKKNIDLVVCTGFRIHAVKRKHGGKKRIDMAEKMDENITHMLAGCDRNSFIDIFMGKCVVFKDRGKNCFTCYHDSAFGNVCP</sequence>
<dbReference type="AlphaFoldDB" id="C0FWY8"/>
<proteinExistence type="predicted"/>
<reference evidence="1 2" key="1">
    <citation type="submission" date="2009-02" db="EMBL/GenBank/DDBJ databases">
        <authorList>
            <person name="Fulton L."/>
            <person name="Clifton S."/>
            <person name="Fulton B."/>
            <person name="Xu J."/>
            <person name="Minx P."/>
            <person name="Pepin K.H."/>
            <person name="Johnson M."/>
            <person name="Bhonagiri V."/>
            <person name="Nash W.E."/>
            <person name="Mardis E.R."/>
            <person name="Wilson R.K."/>
        </authorList>
    </citation>
    <scope>NUCLEOTIDE SEQUENCE [LARGE SCALE GENOMIC DNA]</scope>
    <source>
        <strain evidence="1 2">DSM 16841</strain>
    </source>
</reference>
<dbReference type="RefSeq" id="WP_007888678.1">
    <property type="nucleotide sequence ID" value="NZ_ACFY01000139.1"/>
</dbReference>
<gene>
    <name evidence="1" type="ORF">ROSEINA2194_03267</name>
</gene>
<dbReference type="Proteomes" id="UP000003561">
    <property type="component" value="Unassembled WGS sequence"/>
</dbReference>
<evidence type="ECO:0000313" key="1">
    <source>
        <dbReference type="EMBL" id="EEG92947.1"/>
    </source>
</evidence>
<protein>
    <submittedName>
        <fullName evidence="1">Uncharacterized protein</fullName>
    </submittedName>
</protein>
<name>C0FWY8_9FIRM</name>